<sequence length="77" mass="8680">MPYSSGVCCTTLESWPVPSIRLEIPLPHEIIRQHPMDPEDPKTQRRLNNVAAIDIAAVRFGKDHEIPMVKLAFFAIA</sequence>
<keyword evidence="2" id="KW-1185">Reference proteome</keyword>
<evidence type="ECO:0000313" key="1">
    <source>
        <dbReference type="EMBL" id="GMG48195.1"/>
    </source>
</evidence>
<protein>
    <submittedName>
        <fullName evidence="1">Unnamed protein product</fullName>
    </submittedName>
</protein>
<comment type="caution">
    <text evidence="1">The sequence shown here is derived from an EMBL/GenBank/DDBJ whole genome shotgun (WGS) entry which is preliminary data.</text>
</comment>
<proteinExistence type="predicted"/>
<evidence type="ECO:0000313" key="2">
    <source>
        <dbReference type="Proteomes" id="UP001165189"/>
    </source>
</evidence>
<gene>
    <name evidence="1" type="ORF">Aory05_000689000</name>
</gene>
<accession>A0ABQ6L061</accession>
<dbReference type="Proteomes" id="UP001165189">
    <property type="component" value="Unassembled WGS sequence"/>
</dbReference>
<organism evidence="1 2">
    <name type="scientific">Aspergillus oryzae var. brunneus</name>
    <dbReference type="NCBI Taxonomy" id="332754"/>
    <lineage>
        <taxon>Eukaryota</taxon>
        <taxon>Fungi</taxon>
        <taxon>Dikarya</taxon>
        <taxon>Ascomycota</taxon>
        <taxon>Pezizomycotina</taxon>
        <taxon>Eurotiomycetes</taxon>
        <taxon>Eurotiomycetidae</taxon>
        <taxon>Eurotiales</taxon>
        <taxon>Aspergillaceae</taxon>
        <taxon>Aspergillus</taxon>
        <taxon>Aspergillus subgen. Circumdati</taxon>
    </lineage>
</organism>
<reference evidence="1" key="1">
    <citation type="submission" date="2023-04" db="EMBL/GenBank/DDBJ databases">
        <title>Aspergillus oryzae var. brunneus NBRC 4377.</title>
        <authorList>
            <person name="Ichikawa N."/>
            <person name="Sato H."/>
            <person name="Tonouchi N."/>
        </authorList>
    </citation>
    <scope>NUCLEOTIDE SEQUENCE</scope>
    <source>
        <strain evidence="1">NBRC 4377</strain>
    </source>
</reference>
<dbReference type="EMBL" id="BSYB01000027">
    <property type="protein sequence ID" value="GMG48195.1"/>
    <property type="molecule type" value="Genomic_DNA"/>
</dbReference>
<name>A0ABQ6L061_ASPOZ</name>